<dbReference type="AlphaFoldDB" id="A0A4Q7L9F9"/>
<dbReference type="EMBL" id="SGWV01000015">
    <property type="protein sequence ID" value="RZS46634.1"/>
    <property type="molecule type" value="Genomic_DNA"/>
</dbReference>
<dbReference type="Proteomes" id="UP000293433">
    <property type="component" value="Unassembled WGS sequence"/>
</dbReference>
<keyword evidence="2" id="KW-1133">Transmembrane helix</keyword>
<evidence type="ECO:0000313" key="4">
    <source>
        <dbReference type="Proteomes" id="UP000293433"/>
    </source>
</evidence>
<name>A0A4Q7L9F9_9BURK</name>
<keyword evidence="2" id="KW-0472">Membrane</keyword>
<dbReference type="OrthoDB" id="8564508at2"/>
<feature type="coiled-coil region" evidence="1">
    <location>
        <begin position="61"/>
        <end position="95"/>
    </location>
</feature>
<dbReference type="RefSeq" id="WP_130483868.1">
    <property type="nucleotide sequence ID" value="NZ_SGWV01000015.1"/>
</dbReference>
<keyword evidence="2" id="KW-0812">Transmembrane</keyword>
<evidence type="ECO:0000313" key="3">
    <source>
        <dbReference type="EMBL" id="RZS46634.1"/>
    </source>
</evidence>
<reference evidence="3 4" key="1">
    <citation type="submission" date="2019-02" db="EMBL/GenBank/DDBJ databases">
        <title>Genomic Encyclopedia of Type Strains, Phase IV (KMG-IV): sequencing the most valuable type-strain genomes for metagenomic binning, comparative biology and taxonomic classification.</title>
        <authorList>
            <person name="Goeker M."/>
        </authorList>
    </citation>
    <scope>NUCLEOTIDE SEQUENCE [LARGE SCALE GENOMIC DNA]</scope>
    <source>
        <strain evidence="3 4">DSM 10617</strain>
    </source>
</reference>
<protein>
    <submittedName>
        <fullName evidence="3">Uncharacterized protein</fullName>
    </submittedName>
</protein>
<evidence type="ECO:0000256" key="1">
    <source>
        <dbReference type="SAM" id="Coils"/>
    </source>
</evidence>
<sequence length="133" mass="14615">MAAGTLITVLSNIPWGKVLEAAPKVAEGAAKLWSAVRDRSERDSIEDRIEASATHPIGTEAEILKQRVAELERDVRSLQEQMQAATEFIKTLAEQNTLFVQRVELNRTRLFRLGMATIAIGTALLGVIIYAIA</sequence>
<feature type="transmembrane region" description="Helical" evidence="2">
    <location>
        <begin position="110"/>
        <end position="132"/>
    </location>
</feature>
<accession>A0A4Q7L9F9</accession>
<organism evidence="3 4">
    <name type="scientific">Sphaerotilus mobilis</name>
    <dbReference type="NCBI Taxonomy" id="47994"/>
    <lineage>
        <taxon>Bacteria</taxon>
        <taxon>Pseudomonadati</taxon>
        <taxon>Pseudomonadota</taxon>
        <taxon>Betaproteobacteria</taxon>
        <taxon>Burkholderiales</taxon>
        <taxon>Sphaerotilaceae</taxon>
        <taxon>Sphaerotilus</taxon>
    </lineage>
</organism>
<gene>
    <name evidence="3" type="ORF">EV685_4051</name>
</gene>
<keyword evidence="1" id="KW-0175">Coiled coil</keyword>
<keyword evidence="4" id="KW-1185">Reference proteome</keyword>
<comment type="caution">
    <text evidence="3">The sequence shown here is derived from an EMBL/GenBank/DDBJ whole genome shotgun (WGS) entry which is preliminary data.</text>
</comment>
<proteinExistence type="predicted"/>
<evidence type="ECO:0000256" key="2">
    <source>
        <dbReference type="SAM" id="Phobius"/>
    </source>
</evidence>